<reference evidence="22" key="1">
    <citation type="journal article" date="2019" name="Int. J. Syst. Evol. Microbiol.">
        <title>The Global Catalogue of Microorganisms (GCM) 10K type strain sequencing project: providing services to taxonomists for standard genome sequencing and annotation.</title>
        <authorList>
            <consortium name="The Broad Institute Genomics Platform"/>
            <consortium name="The Broad Institute Genome Sequencing Center for Infectious Disease"/>
            <person name="Wu L."/>
            <person name="Ma J."/>
        </authorList>
    </citation>
    <scope>NUCLEOTIDE SEQUENCE [LARGE SCALE GENOMIC DNA]</scope>
    <source>
        <strain evidence="22">KCTC 52274</strain>
    </source>
</reference>
<dbReference type="Gene3D" id="1.10.3810.10">
    <property type="entry name" value="Biosynthetic peptidoglycan transglycosylase-like"/>
    <property type="match status" value="1"/>
</dbReference>
<feature type="domain" description="Glycosyl transferase family 51" evidence="20">
    <location>
        <begin position="75"/>
        <end position="249"/>
    </location>
</feature>
<evidence type="ECO:0000256" key="6">
    <source>
        <dbReference type="ARBA" id="ARBA00022645"/>
    </source>
</evidence>
<keyword evidence="10" id="KW-0378">Hydrolase</keyword>
<dbReference type="SUPFAM" id="SSF56601">
    <property type="entry name" value="beta-lactamase/transpeptidase-like"/>
    <property type="match status" value="1"/>
</dbReference>
<dbReference type="PANTHER" id="PTHR32282">
    <property type="entry name" value="BINDING PROTEIN TRANSPEPTIDASE, PUTATIVE-RELATED"/>
    <property type="match status" value="1"/>
</dbReference>
<keyword evidence="22" id="KW-1185">Reference proteome</keyword>
<evidence type="ECO:0000256" key="14">
    <source>
        <dbReference type="ARBA" id="ARBA00023268"/>
    </source>
</evidence>
<dbReference type="RefSeq" id="WP_378293405.1">
    <property type="nucleotide sequence ID" value="NZ_JBHULE010000019.1"/>
</dbReference>
<evidence type="ECO:0000256" key="18">
    <source>
        <dbReference type="SAM" id="Phobius"/>
    </source>
</evidence>
<dbReference type="InterPro" id="IPR023346">
    <property type="entry name" value="Lysozyme-like_dom_sf"/>
</dbReference>
<evidence type="ECO:0000256" key="13">
    <source>
        <dbReference type="ARBA" id="ARBA00023136"/>
    </source>
</evidence>
<evidence type="ECO:0000256" key="10">
    <source>
        <dbReference type="ARBA" id="ARBA00022801"/>
    </source>
</evidence>
<comment type="similarity">
    <text evidence="4">In the N-terminal section; belongs to the glycosyltransferase 51 family.</text>
</comment>
<comment type="catalytic activity">
    <reaction evidence="16">
        <text>Preferential cleavage: (Ac)2-L-Lys-D-Ala-|-D-Ala. Also transpeptidation of peptidyl-alanyl moieties that are N-acyl substituents of D-alanine.</text>
        <dbReference type="EC" id="3.4.16.4"/>
    </reaction>
</comment>
<gene>
    <name evidence="21" type="ORF">ACFSR1_13685</name>
</gene>
<name>A0ABW5LFQ5_9FLAO</name>
<keyword evidence="9" id="KW-0808">Transferase</keyword>
<keyword evidence="6" id="KW-0121">Carboxypeptidase</keyword>
<proteinExistence type="inferred from homology"/>
<accession>A0ABW5LFQ5</accession>
<evidence type="ECO:0000256" key="7">
    <source>
        <dbReference type="ARBA" id="ARBA00022670"/>
    </source>
</evidence>
<dbReference type="InterPro" id="IPR001460">
    <property type="entry name" value="PCN-bd_Tpept"/>
</dbReference>
<comment type="subcellular location">
    <subcellularLocation>
        <location evidence="1">Cell membrane</location>
    </subcellularLocation>
</comment>
<evidence type="ECO:0000256" key="1">
    <source>
        <dbReference type="ARBA" id="ARBA00004236"/>
    </source>
</evidence>
<comment type="catalytic activity">
    <reaction evidence="17">
        <text>[GlcNAc-(1-&gt;4)-Mur2Ac(oyl-L-Ala-gamma-D-Glu-L-Lys-D-Ala-D-Ala)](n)-di-trans,octa-cis-undecaprenyl diphosphate + beta-D-GlcNAc-(1-&gt;4)-Mur2Ac(oyl-L-Ala-gamma-D-Glu-L-Lys-D-Ala-D-Ala)-di-trans,octa-cis-undecaprenyl diphosphate = [GlcNAc-(1-&gt;4)-Mur2Ac(oyl-L-Ala-gamma-D-Glu-L-Lys-D-Ala-D-Ala)](n+1)-di-trans,octa-cis-undecaprenyl diphosphate + di-trans,octa-cis-undecaprenyl diphosphate + H(+)</text>
        <dbReference type="Rhea" id="RHEA:23708"/>
        <dbReference type="Rhea" id="RHEA-COMP:9602"/>
        <dbReference type="Rhea" id="RHEA-COMP:9603"/>
        <dbReference type="ChEBI" id="CHEBI:15378"/>
        <dbReference type="ChEBI" id="CHEBI:58405"/>
        <dbReference type="ChEBI" id="CHEBI:60033"/>
        <dbReference type="ChEBI" id="CHEBI:78435"/>
        <dbReference type="EC" id="2.4.99.28"/>
    </reaction>
</comment>
<evidence type="ECO:0000256" key="12">
    <source>
        <dbReference type="ARBA" id="ARBA00022984"/>
    </source>
</evidence>
<keyword evidence="8" id="KW-0328">Glycosyltransferase</keyword>
<feature type="domain" description="Penicillin-binding protein transpeptidase" evidence="19">
    <location>
        <begin position="438"/>
        <end position="693"/>
    </location>
</feature>
<dbReference type="Pfam" id="PF00905">
    <property type="entry name" value="Transpeptidase"/>
    <property type="match status" value="1"/>
</dbReference>
<dbReference type="InterPro" id="IPR036950">
    <property type="entry name" value="PBP_transglycosylase"/>
</dbReference>
<dbReference type="Pfam" id="PF00912">
    <property type="entry name" value="Transgly"/>
    <property type="match status" value="1"/>
</dbReference>
<evidence type="ECO:0000256" key="3">
    <source>
        <dbReference type="ARBA" id="ARBA00007090"/>
    </source>
</evidence>
<dbReference type="InterPro" id="IPR050396">
    <property type="entry name" value="Glycosyltr_51/Transpeptidase"/>
</dbReference>
<organism evidence="21 22">
    <name type="scientific">Aquimarina rubra</name>
    <dbReference type="NCBI Taxonomy" id="1920033"/>
    <lineage>
        <taxon>Bacteria</taxon>
        <taxon>Pseudomonadati</taxon>
        <taxon>Bacteroidota</taxon>
        <taxon>Flavobacteriia</taxon>
        <taxon>Flavobacteriales</taxon>
        <taxon>Flavobacteriaceae</taxon>
        <taxon>Aquimarina</taxon>
    </lineage>
</organism>
<keyword evidence="18" id="KW-0812">Transmembrane</keyword>
<keyword evidence="15" id="KW-0961">Cell wall biogenesis/degradation</keyword>
<dbReference type="SUPFAM" id="SSF53955">
    <property type="entry name" value="Lysozyme-like"/>
    <property type="match status" value="1"/>
</dbReference>
<keyword evidence="14" id="KW-0511">Multifunctional enzyme</keyword>
<evidence type="ECO:0000256" key="11">
    <source>
        <dbReference type="ARBA" id="ARBA00022960"/>
    </source>
</evidence>
<evidence type="ECO:0000256" key="9">
    <source>
        <dbReference type="ARBA" id="ARBA00022679"/>
    </source>
</evidence>
<evidence type="ECO:0000256" key="16">
    <source>
        <dbReference type="ARBA" id="ARBA00034000"/>
    </source>
</evidence>
<dbReference type="EMBL" id="JBHULE010000019">
    <property type="protein sequence ID" value="MFD2563727.1"/>
    <property type="molecule type" value="Genomic_DNA"/>
</dbReference>
<keyword evidence="11" id="KW-0133">Cell shape</keyword>
<evidence type="ECO:0000256" key="8">
    <source>
        <dbReference type="ARBA" id="ARBA00022676"/>
    </source>
</evidence>
<evidence type="ECO:0000259" key="20">
    <source>
        <dbReference type="Pfam" id="PF00912"/>
    </source>
</evidence>
<comment type="pathway">
    <text evidence="2">Cell wall biogenesis; peptidoglycan biosynthesis.</text>
</comment>
<evidence type="ECO:0000256" key="5">
    <source>
        <dbReference type="ARBA" id="ARBA00022475"/>
    </source>
</evidence>
<evidence type="ECO:0000259" key="19">
    <source>
        <dbReference type="Pfam" id="PF00905"/>
    </source>
</evidence>
<dbReference type="InterPro" id="IPR012338">
    <property type="entry name" value="Beta-lactam/transpept-like"/>
</dbReference>
<evidence type="ECO:0000256" key="2">
    <source>
        <dbReference type="ARBA" id="ARBA00004752"/>
    </source>
</evidence>
<keyword evidence="18" id="KW-1133">Transmembrane helix</keyword>
<comment type="similarity">
    <text evidence="3">In the C-terminal section; belongs to the transpeptidase family.</text>
</comment>
<feature type="transmembrane region" description="Helical" evidence="18">
    <location>
        <begin position="26"/>
        <end position="47"/>
    </location>
</feature>
<keyword evidence="5" id="KW-1003">Cell membrane</keyword>
<comment type="caution">
    <text evidence="21">The sequence shown here is derived from an EMBL/GenBank/DDBJ whole genome shotgun (WGS) entry which is preliminary data.</text>
</comment>
<evidence type="ECO:0000256" key="15">
    <source>
        <dbReference type="ARBA" id="ARBA00023316"/>
    </source>
</evidence>
<keyword evidence="7" id="KW-0645">Protease</keyword>
<evidence type="ECO:0000256" key="17">
    <source>
        <dbReference type="ARBA" id="ARBA00049902"/>
    </source>
</evidence>
<evidence type="ECO:0000313" key="21">
    <source>
        <dbReference type="EMBL" id="MFD2563727.1"/>
    </source>
</evidence>
<keyword evidence="12" id="KW-0573">Peptidoglycan synthesis</keyword>
<sequence length="776" mass="87825">MAKATPKSTRKTSGTPQINVIKYIKWFWITFASGVLLVILLFLLASWGTFGEMPGFDELENPQNDLATQIISSDGKQIGTFFKENRTPVNFEDLSPDIVNALVATEDVRYYKHSGIDARGTIRAFAFLGKKGGASTITQQLAKLLFTGKRSRGWQRYTQKIKEWVIAARLERQYTKDEIMAMYLNKYDFLNQAIGISSASRIYFNKTPKDLKKEEAAVLVGMLKNSSLFNPLRRPELVKNRRDVVLSQMAKYEFITTQQKDSLQQLPLKLDYAPEGHSDGIATYFREYVRSWMGDWVKKNPKGEDEDGNTLFYNIYRDGLRINVTIDSRMQKYAEEAVQEHMSNLQKEFDKQEQKNKTAPFRDLTKQEVEGIVKRAIRSSARRKEMLSQNKSEEEILKSFDVKTEMKIFSWKGYIDTIMTPRDSILYYKGFLRSGMMSMEPQTGQVKAWVGGVDIKHFQYDHVYQGARQVGSTFKPFVYATAIDQLKLSPCDTLPMSQITIPAGSHGVMEDWTPKNSDAKYTGYLSLKEALAKSVNTISARLMDRIGPEPIVRLAKKSGVESEVIEVASIALGSVDLKLSEMVGAYSTFANEGIYNKPVMITSIEDKNGTTLYQFEPETRDVISKEAAYVTLNLLEGVTQSGSGLRLRTGPSNRYDYKNVVTGYPYEFTNPIAGKTGTTQNQSDGWFMGIVPNLCTGVWVGGDDRATHFSSVKYGQGATMALPIWALYMRKCYADKTLKVSKDAFKKPENLTIEVDCKEFKKNIKVEDPIEDEFGL</sequence>
<keyword evidence="13 18" id="KW-0472">Membrane</keyword>
<protein>
    <submittedName>
        <fullName evidence="21">Penicillin-binding protein 1A</fullName>
    </submittedName>
</protein>
<dbReference type="PANTHER" id="PTHR32282:SF11">
    <property type="entry name" value="PENICILLIN-BINDING PROTEIN 1B"/>
    <property type="match status" value="1"/>
</dbReference>
<evidence type="ECO:0000313" key="22">
    <source>
        <dbReference type="Proteomes" id="UP001597319"/>
    </source>
</evidence>
<dbReference type="InterPro" id="IPR001264">
    <property type="entry name" value="Glyco_trans_51"/>
</dbReference>
<evidence type="ECO:0000256" key="4">
    <source>
        <dbReference type="ARBA" id="ARBA00007739"/>
    </source>
</evidence>
<dbReference type="Proteomes" id="UP001597319">
    <property type="component" value="Unassembled WGS sequence"/>
</dbReference>
<dbReference type="Gene3D" id="3.40.710.10">
    <property type="entry name" value="DD-peptidase/beta-lactamase superfamily"/>
    <property type="match status" value="1"/>
</dbReference>